<evidence type="ECO:0000313" key="7">
    <source>
        <dbReference type="Proteomes" id="UP001293718"/>
    </source>
</evidence>
<evidence type="ECO:0000256" key="2">
    <source>
        <dbReference type="ARBA" id="ARBA00022490"/>
    </source>
</evidence>
<protein>
    <submittedName>
        <fullName evidence="6">SDR family NAD(P)-dependent oxidoreductase</fullName>
    </submittedName>
</protein>
<dbReference type="Gene3D" id="3.40.50.720">
    <property type="entry name" value="NAD(P)-binding Rossmann-like Domain"/>
    <property type="match status" value="1"/>
</dbReference>
<keyword evidence="4" id="KW-0560">Oxidoreductase</keyword>
<accession>A0ABU5IF21</accession>
<comment type="subcellular location">
    <subcellularLocation>
        <location evidence="1">Cytoplasm</location>
    </subcellularLocation>
</comment>
<evidence type="ECO:0000256" key="4">
    <source>
        <dbReference type="ARBA" id="ARBA00023002"/>
    </source>
</evidence>
<organism evidence="6 7">
    <name type="scientific">Azohydromonas lata</name>
    <dbReference type="NCBI Taxonomy" id="45677"/>
    <lineage>
        <taxon>Bacteria</taxon>
        <taxon>Pseudomonadati</taxon>
        <taxon>Pseudomonadota</taxon>
        <taxon>Betaproteobacteria</taxon>
        <taxon>Burkholderiales</taxon>
        <taxon>Sphaerotilaceae</taxon>
        <taxon>Azohydromonas</taxon>
    </lineage>
</organism>
<keyword evidence="3" id="KW-0521">NADP</keyword>
<dbReference type="InterPro" id="IPR036291">
    <property type="entry name" value="NAD(P)-bd_dom_sf"/>
</dbReference>
<dbReference type="Proteomes" id="UP001293718">
    <property type="component" value="Unassembled WGS sequence"/>
</dbReference>
<gene>
    <name evidence="6" type="ORF">SM757_14135</name>
</gene>
<dbReference type="PANTHER" id="PTHR44085">
    <property type="entry name" value="SEPIAPTERIN REDUCTASE"/>
    <property type="match status" value="1"/>
</dbReference>
<evidence type="ECO:0000313" key="6">
    <source>
        <dbReference type="EMBL" id="MDZ5457714.1"/>
    </source>
</evidence>
<name>A0ABU5IF21_9BURK</name>
<dbReference type="Pfam" id="PF00106">
    <property type="entry name" value="adh_short"/>
    <property type="match status" value="1"/>
</dbReference>
<sequence length="252" mass="26821">MKRLVVLTGASRGMGRALAVALLQREHTHVLTLSRRPNEALASEPRAAGAALEQWAQDLSQPVAVAELLESWLAAQADGGFSEAVLVNNAALLTPPGPVEQVEVDTLSAALRVGLEAPVLLTRAFLRATEPWRVARKVLSISSGLGRRAMAASAPYCAVKAGLDHFTRALALDEALKPLGARVVSLAPGVIDTDMQVQLRGGDPAHFPDHDRFVQLRAQGLLDSPEQAAAKLLAYLDRPDFGEQPVADVREG</sequence>
<dbReference type="SMART" id="SM00822">
    <property type="entry name" value="PKS_KR"/>
    <property type="match status" value="1"/>
</dbReference>
<feature type="domain" description="Ketoreductase" evidence="5">
    <location>
        <begin position="3"/>
        <end position="224"/>
    </location>
</feature>
<evidence type="ECO:0000256" key="1">
    <source>
        <dbReference type="ARBA" id="ARBA00004496"/>
    </source>
</evidence>
<dbReference type="InterPro" id="IPR051721">
    <property type="entry name" value="Biopterin_syn/organic_redct"/>
</dbReference>
<comment type="caution">
    <text evidence="6">The sequence shown here is derived from an EMBL/GenBank/DDBJ whole genome shotgun (WGS) entry which is preliminary data.</text>
</comment>
<dbReference type="RefSeq" id="WP_322465951.1">
    <property type="nucleotide sequence ID" value="NZ_JAXOJX010000021.1"/>
</dbReference>
<dbReference type="InterPro" id="IPR002347">
    <property type="entry name" value="SDR_fam"/>
</dbReference>
<dbReference type="InterPro" id="IPR057326">
    <property type="entry name" value="KR_dom"/>
</dbReference>
<proteinExistence type="predicted"/>
<evidence type="ECO:0000256" key="3">
    <source>
        <dbReference type="ARBA" id="ARBA00022857"/>
    </source>
</evidence>
<dbReference type="PANTHER" id="PTHR44085:SF2">
    <property type="entry name" value="SEPIAPTERIN REDUCTASE"/>
    <property type="match status" value="1"/>
</dbReference>
<dbReference type="EMBL" id="JAXOJX010000021">
    <property type="protein sequence ID" value="MDZ5457714.1"/>
    <property type="molecule type" value="Genomic_DNA"/>
</dbReference>
<dbReference type="SUPFAM" id="SSF51735">
    <property type="entry name" value="NAD(P)-binding Rossmann-fold domains"/>
    <property type="match status" value="1"/>
</dbReference>
<dbReference type="PRINTS" id="PR00081">
    <property type="entry name" value="GDHRDH"/>
</dbReference>
<evidence type="ECO:0000259" key="5">
    <source>
        <dbReference type="SMART" id="SM00822"/>
    </source>
</evidence>
<keyword evidence="7" id="KW-1185">Reference proteome</keyword>
<reference evidence="6 7" key="1">
    <citation type="submission" date="2023-11" db="EMBL/GenBank/DDBJ databases">
        <title>Draft genome of Azohydromonas lata strain H1 (DSM1123), a polyhydroxyalkanoate producer.</title>
        <authorList>
            <person name="Traversa D."/>
            <person name="D'Addabbo P."/>
            <person name="Pazzani C."/>
            <person name="Manzari C."/>
            <person name="Chiara M."/>
            <person name="Scrascia M."/>
        </authorList>
    </citation>
    <scope>NUCLEOTIDE SEQUENCE [LARGE SCALE GENOMIC DNA]</scope>
    <source>
        <strain evidence="6 7">H1</strain>
    </source>
</reference>
<keyword evidence="2" id="KW-0963">Cytoplasm</keyword>